<dbReference type="Gene3D" id="3.60.130.10">
    <property type="entry name" value="Clavaminate synthase-like"/>
    <property type="match status" value="1"/>
</dbReference>
<sequence length="294" mass="33117">MFGLKTARNLQKYVQVEWEDGLLAKFSYVWLRDNARRRPSLVHLDLNTRPQEIKCSREALEVQWPPFIASRYTSNFLRDIALDSPVERLYGAHRGRQNGQFGRSKPSMAGPLNGHLLAFSDARVPIADGIELGKFYWGEEAQEPGTIWPHLAKVPSVVAVDSLSGPARLSFVDVEKVLIEMRERYPKHLVFLGTCVLEYAEGPFFATHPVVRVDDQGHILPGFFNNAARSSAITVHSLDELYEALQKFGRVCAENICDIQLMPGQRLFFNNIRGMIGAPAQTGRNLSIKCLAYC</sequence>
<protein>
    <submittedName>
        <fullName evidence="4">Uncharacterized protein</fullName>
    </submittedName>
</protein>
<keyword evidence="5" id="KW-1185">Reference proteome</keyword>
<dbReference type="EMBL" id="JBICCN010000373">
    <property type="protein sequence ID" value="KAL3072685.1"/>
    <property type="molecule type" value="Genomic_DNA"/>
</dbReference>
<proteinExistence type="predicted"/>
<name>A0ABD2I598_HETSC</name>
<dbReference type="Proteomes" id="UP001620645">
    <property type="component" value="Unassembled WGS sequence"/>
</dbReference>
<evidence type="ECO:0000313" key="5">
    <source>
        <dbReference type="Proteomes" id="UP001620645"/>
    </source>
</evidence>
<dbReference type="AlphaFoldDB" id="A0ABD2I598"/>
<evidence type="ECO:0000313" key="4">
    <source>
        <dbReference type="EMBL" id="KAL3072685.1"/>
    </source>
</evidence>
<keyword evidence="2" id="KW-0560">Oxidoreductase</keyword>
<evidence type="ECO:0000256" key="2">
    <source>
        <dbReference type="ARBA" id="ARBA00023002"/>
    </source>
</evidence>
<accession>A0ABD2I598</accession>
<dbReference type="Gene3D" id="3.30.2020.30">
    <property type="match status" value="1"/>
</dbReference>
<dbReference type="GO" id="GO:0016491">
    <property type="term" value="F:oxidoreductase activity"/>
    <property type="evidence" value="ECO:0007669"/>
    <property type="project" value="UniProtKB-KW"/>
</dbReference>
<gene>
    <name evidence="4" type="ORF">niasHS_017659</name>
</gene>
<keyword evidence="1" id="KW-0479">Metal-binding</keyword>
<dbReference type="InterPro" id="IPR038492">
    <property type="entry name" value="GBBH-like_N_sf"/>
</dbReference>
<dbReference type="SUPFAM" id="SSF51197">
    <property type="entry name" value="Clavaminate synthase-like"/>
    <property type="match status" value="1"/>
</dbReference>
<reference evidence="4 5" key="1">
    <citation type="submission" date="2024-10" db="EMBL/GenBank/DDBJ databases">
        <authorList>
            <person name="Kim D."/>
        </authorList>
    </citation>
    <scope>NUCLEOTIDE SEQUENCE [LARGE SCALE GENOMIC DNA]</scope>
    <source>
        <strain evidence="4">Taebaek</strain>
    </source>
</reference>
<keyword evidence="3" id="KW-0408">Iron</keyword>
<evidence type="ECO:0000256" key="1">
    <source>
        <dbReference type="ARBA" id="ARBA00022723"/>
    </source>
</evidence>
<comment type="caution">
    <text evidence="4">The sequence shown here is derived from an EMBL/GenBank/DDBJ whole genome shotgun (WGS) entry which is preliminary data.</text>
</comment>
<dbReference type="InterPro" id="IPR042098">
    <property type="entry name" value="TauD-like_sf"/>
</dbReference>
<organism evidence="4 5">
    <name type="scientific">Heterodera schachtii</name>
    <name type="common">Sugarbeet cyst nematode worm</name>
    <name type="synonym">Tylenchus schachtii</name>
    <dbReference type="NCBI Taxonomy" id="97005"/>
    <lineage>
        <taxon>Eukaryota</taxon>
        <taxon>Metazoa</taxon>
        <taxon>Ecdysozoa</taxon>
        <taxon>Nematoda</taxon>
        <taxon>Chromadorea</taxon>
        <taxon>Rhabditida</taxon>
        <taxon>Tylenchina</taxon>
        <taxon>Tylenchomorpha</taxon>
        <taxon>Tylenchoidea</taxon>
        <taxon>Heteroderidae</taxon>
        <taxon>Heteroderinae</taxon>
        <taxon>Heterodera</taxon>
    </lineage>
</organism>
<evidence type="ECO:0000256" key="3">
    <source>
        <dbReference type="ARBA" id="ARBA00023004"/>
    </source>
</evidence>
<dbReference type="GO" id="GO:0046872">
    <property type="term" value="F:metal ion binding"/>
    <property type="evidence" value="ECO:0007669"/>
    <property type="project" value="UniProtKB-KW"/>
</dbReference>